<evidence type="ECO:0000256" key="1">
    <source>
        <dbReference type="SAM" id="MobiDB-lite"/>
    </source>
</evidence>
<reference evidence="2" key="2">
    <citation type="journal article" date="2015" name="Data Brief">
        <title>Shoot transcriptome of the giant reed, Arundo donax.</title>
        <authorList>
            <person name="Barrero R.A."/>
            <person name="Guerrero F.D."/>
            <person name="Moolhuijzen P."/>
            <person name="Goolsby J.A."/>
            <person name="Tidwell J."/>
            <person name="Bellgard S.E."/>
            <person name="Bellgard M.I."/>
        </authorList>
    </citation>
    <scope>NUCLEOTIDE SEQUENCE</scope>
    <source>
        <tissue evidence="2">Shoot tissue taken approximately 20 cm above the soil surface</tissue>
    </source>
</reference>
<organism evidence="2">
    <name type="scientific">Arundo donax</name>
    <name type="common">Giant reed</name>
    <name type="synonym">Donax arundinaceus</name>
    <dbReference type="NCBI Taxonomy" id="35708"/>
    <lineage>
        <taxon>Eukaryota</taxon>
        <taxon>Viridiplantae</taxon>
        <taxon>Streptophyta</taxon>
        <taxon>Embryophyta</taxon>
        <taxon>Tracheophyta</taxon>
        <taxon>Spermatophyta</taxon>
        <taxon>Magnoliopsida</taxon>
        <taxon>Liliopsida</taxon>
        <taxon>Poales</taxon>
        <taxon>Poaceae</taxon>
        <taxon>PACMAD clade</taxon>
        <taxon>Arundinoideae</taxon>
        <taxon>Arundineae</taxon>
        <taxon>Arundo</taxon>
    </lineage>
</organism>
<evidence type="ECO:0000313" key="2">
    <source>
        <dbReference type="EMBL" id="JAE18676.1"/>
    </source>
</evidence>
<reference evidence="2" key="1">
    <citation type="submission" date="2014-09" db="EMBL/GenBank/DDBJ databases">
        <authorList>
            <person name="Magalhaes I.L.F."/>
            <person name="Oliveira U."/>
            <person name="Santos F.R."/>
            <person name="Vidigal T.H.D.A."/>
            <person name="Brescovit A.D."/>
            <person name="Santos A.J."/>
        </authorList>
    </citation>
    <scope>NUCLEOTIDE SEQUENCE</scope>
    <source>
        <tissue evidence="2">Shoot tissue taken approximately 20 cm above the soil surface</tissue>
    </source>
</reference>
<accession>A0A0A9G812</accession>
<dbReference type="EMBL" id="GBRH01179220">
    <property type="protein sequence ID" value="JAE18676.1"/>
    <property type="molecule type" value="Transcribed_RNA"/>
</dbReference>
<dbReference type="AlphaFoldDB" id="A0A0A9G812"/>
<name>A0A0A9G812_ARUDO</name>
<sequence length="124" mass="14958">MRRRRRAWFLILRIGDDNEIRRTVQFRFRSRFLLVLGVWWGKMARVHDAGIRRRRRWRPIWGHVSRRTRQDRHRSSPPACIGRAAGAKGRSYHAWFRAVVGVGTTPSPARRRQRPRWHNFPLEA</sequence>
<proteinExistence type="predicted"/>
<protein>
    <submittedName>
        <fullName evidence="2">Uncharacterized protein</fullName>
    </submittedName>
</protein>
<feature type="region of interest" description="Disordered" evidence="1">
    <location>
        <begin position="105"/>
        <end position="124"/>
    </location>
</feature>